<dbReference type="Proteomes" id="UP000189674">
    <property type="component" value="Chromosome"/>
</dbReference>
<reference evidence="3" key="1">
    <citation type="submission" date="2017-02" db="EMBL/GenBank/DDBJ databases">
        <title>Comparative genomics and description of representatives of a novel lineage of planctomycetes thriving in anoxic sediments.</title>
        <authorList>
            <person name="Spring S."/>
            <person name="Bunk B."/>
            <person name="Sproer C."/>
        </authorList>
    </citation>
    <scope>NUCLEOTIDE SEQUENCE [LARGE SCALE GENOMIC DNA]</scope>
    <source>
        <strain evidence="3">ST-NAGAB-D1</strain>
    </source>
</reference>
<dbReference type="STRING" id="1936003.STSP2_03102"/>
<protein>
    <submittedName>
        <fullName evidence="2">Curli production assembly/transport component CsgG</fullName>
    </submittedName>
</protein>
<dbReference type="EMBL" id="CP019791">
    <property type="protein sequence ID" value="AQT69902.1"/>
    <property type="molecule type" value="Genomic_DNA"/>
</dbReference>
<dbReference type="InterPro" id="IPR008816">
    <property type="entry name" value="Gly_zipper_2TM_dom"/>
</dbReference>
<dbReference type="Pfam" id="PF03783">
    <property type="entry name" value="CsgG"/>
    <property type="match status" value="1"/>
</dbReference>
<organism evidence="2 3">
    <name type="scientific">Anaerohalosphaera lusitana</name>
    <dbReference type="NCBI Taxonomy" id="1936003"/>
    <lineage>
        <taxon>Bacteria</taxon>
        <taxon>Pseudomonadati</taxon>
        <taxon>Planctomycetota</taxon>
        <taxon>Phycisphaerae</taxon>
        <taxon>Sedimentisphaerales</taxon>
        <taxon>Anaerohalosphaeraceae</taxon>
        <taxon>Anaerohalosphaera</taxon>
    </lineage>
</organism>
<accession>A0A1U9NPP1</accession>
<sequence>MRSITIILLSLVIIASAGCSSGEGYSRQGYDFSTVDTVAVISVEGRIAGAAAKNQISDYFIAELLQKGYAPVERAEVEKLLEEHEFQASGLTSNTNAAQAGRILNVPAVIIVNIPEFKDNIAISAKMVDVEDGSILWLATGEGKVGEFLTTLGGAAAGAAAGIAVSGEDDEAVGGIAGGVLGGVVANQMTPQKEKKAKEIIDKMCESLPSLMTKPEKKGWF</sequence>
<dbReference type="GO" id="GO:0030288">
    <property type="term" value="C:outer membrane-bounded periplasmic space"/>
    <property type="evidence" value="ECO:0007669"/>
    <property type="project" value="InterPro"/>
</dbReference>
<evidence type="ECO:0000313" key="3">
    <source>
        <dbReference type="Proteomes" id="UP000189674"/>
    </source>
</evidence>
<dbReference type="RefSeq" id="WP_146663543.1">
    <property type="nucleotide sequence ID" value="NZ_CP019791.1"/>
</dbReference>
<feature type="domain" description="Glycine zipper 2TM" evidence="1">
    <location>
        <begin position="150"/>
        <end position="189"/>
    </location>
</feature>
<name>A0A1U9NPP1_9BACT</name>
<dbReference type="InterPro" id="IPR005534">
    <property type="entry name" value="Curli_assmbl/transp-comp_CsgG"/>
</dbReference>
<dbReference type="OrthoDB" id="368255at2"/>
<dbReference type="Gene3D" id="3.40.50.10610">
    <property type="entry name" value="ABC-type transport auxiliary lipoprotein component"/>
    <property type="match status" value="1"/>
</dbReference>
<evidence type="ECO:0000259" key="1">
    <source>
        <dbReference type="Pfam" id="PF05433"/>
    </source>
</evidence>
<evidence type="ECO:0000313" key="2">
    <source>
        <dbReference type="EMBL" id="AQT69902.1"/>
    </source>
</evidence>
<gene>
    <name evidence="2" type="ORF">STSP2_03102</name>
</gene>
<proteinExistence type="predicted"/>
<keyword evidence="3" id="KW-1185">Reference proteome</keyword>
<dbReference type="GO" id="GO:0019867">
    <property type="term" value="C:outer membrane"/>
    <property type="evidence" value="ECO:0007669"/>
    <property type="project" value="InterPro"/>
</dbReference>
<dbReference type="KEGG" id="alus:STSP2_03102"/>
<dbReference type="Pfam" id="PF05433">
    <property type="entry name" value="Rick_17kDa_Anti"/>
    <property type="match status" value="1"/>
</dbReference>
<dbReference type="AlphaFoldDB" id="A0A1U9NPP1"/>
<dbReference type="PROSITE" id="PS51257">
    <property type="entry name" value="PROKAR_LIPOPROTEIN"/>
    <property type="match status" value="1"/>
</dbReference>